<dbReference type="Proteomes" id="UP000613840">
    <property type="component" value="Unassembled WGS sequence"/>
</dbReference>
<evidence type="ECO:0000259" key="2">
    <source>
        <dbReference type="Pfam" id="PF00496"/>
    </source>
</evidence>
<dbReference type="PANTHER" id="PTHR30290:SF83">
    <property type="entry name" value="ABC TRANSPORTER SUBSTRATE-BINDING PROTEIN"/>
    <property type="match status" value="1"/>
</dbReference>
<dbReference type="PROSITE" id="PS51257">
    <property type="entry name" value="PROKAR_LIPOPROTEIN"/>
    <property type="match status" value="1"/>
</dbReference>
<dbReference type="GO" id="GO:1904680">
    <property type="term" value="F:peptide transmembrane transporter activity"/>
    <property type="evidence" value="ECO:0007669"/>
    <property type="project" value="TreeGrafter"/>
</dbReference>
<dbReference type="AlphaFoldDB" id="A0A917SG32"/>
<dbReference type="InterPro" id="IPR039424">
    <property type="entry name" value="SBP_5"/>
</dbReference>
<dbReference type="InterPro" id="IPR030678">
    <property type="entry name" value="Peptide/Ni-bd"/>
</dbReference>
<evidence type="ECO:0000256" key="1">
    <source>
        <dbReference type="SAM" id="SignalP"/>
    </source>
</evidence>
<protein>
    <submittedName>
        <fullName evidence="3">Peptide ABC transporter DppA</fullName>
    </submittedName>
</protein>
<evidence type="ECO:0000313" key="4">
    <source>
        <dbReference type="Proteomes" id="UP000613840"/>
    </source>
</evidence>
<reference evidence="3" key="2">
    <citation type="submission" date="2020-09" db="EMBL/GenBank/DDBJ databases">
        <authorList>
            <person name="Sun Q."/>
            <person name="Zhou Y."/>
        </authorList>
    </citation>
    <scope>NUCLEOTIDE SEQUENCE</scope>
    <source>
        <strain evidence="3">CGMCC 4.7306</strain>
    </source>
</reference>
<dbReference type="PIRSF" id="PIRSF002741">
    <property type="entry name" value="MppA"/>
    <property type="match status" value="1"/>
</dbReference>
<dbReference type="Gene3D" id="3.90.76.10">
    <property type="entry name" value="Dipeptide-binding Protein, Domain 1"/>
    <property type="match status" value="1"/>
</dbReference>
<dbReference type="RefSeq" id="WP_188897729.1">
    <property type="nucleotide sequence ID" value="NZ_BMMZ01000015.1"/>
</dbReference>
<sequence length="533" mass="57841">MRRSVIGLIAIAAATTLVAAGCGPTGTSASAGGSAADTSLVYATGEPDHLTPGRQTVAFDQVMALFAPLTWIDNSNKVTDLAAKSVTTTDNKNWTITLRSGWKFQNGEPVTAQSYVKAWNYEAYGPHAWENSGELAEIVGYTDLNPAKGKPKTTEMSGLKATGTDTFTVELTHPDSQFPMQLTQAQTGFFPMPEAAYKDLAAYDRKPIGNGPYEMTEAWKDNQPFTVQAWKGYQGPKAVTQKVTFKSYTNMDTAYTDVQAGNADVVFLPADKMTSAKGDFGDHLYSFDSPGIDYLGFPLWNKKYSDPRVREAISMSINRQEVNKAIYGGLYTPATALTPPDMAGTQPGICGQYCTFNPTQAKKLLAEAGGFSGEMDLIYPGGDGLDSLYQAYANQIRQNLGIAKVVAKPSADWASYYATLTNSTVAGPHFGHWGALYTSQQNTLRSLFTTAGGCYFCTGKYHNDDVDKLMAKADSATTQSEANTYYTQVQKRVLQDFPVVPTFFDRYSYVTSTKVTKLPSIEGSPVISQIKVS</sequence>
<keyword evidence="1" id="KW-0732">Signal</keyword>
<keyword evidence="4" id="KW-1185">Reference proteome</keyword>
<dbReference type="SUPFAM" id="SSF53850">
    <property type="entry name" value="Periplasmic binding protein-like II"/>
    <property type="match status" value="1"/>
</dbReference>
<gene>
    <name evidence="3" type="ORF">GCM10011575_43110</name>
</gene>
<dbReference type="GO" id="GO:0015833">
    <property type="term" value="P:peptide transport"/>
    <property type="evidence" value="ECO:0007669"/>
    <property type="project" value="TreeGrafter"/>
</dbReference>
<feature type="signal peptide" evidence="1">
    <location>
        <begin position="1"/>
        <end position="19"/>
    </location>
</feature>
<proteinExistence type="predicted"/>
<dbReference type="PANTHER" id="PTHR30290">
    <property type="entry name" value="PERIPLASMIC BINDING COMPONENT OF ABC TRANSPORTER"/>
    <property type="match status" value="1"/>
</dbReference>
<dbReference type="Gene3D" id="3.10.105.10">
    <property type="entry name" value="Dipeptide-binding Protein, Domain 3"/>
    <property type="match status" value="1"/>
</dbReference>
<comment type="caution">
    <text evidence="3">The sequence shown here is derived from an EMBL/GenBank/DDBJ whole genome shotgun (WGS) entry which is preliminary data.</text>
</comment>
<reference evidence="3" key="1">
    <citation type="journal article" date="2014" name="Int. J. Syst. Evol. Microbiol.">
        <title>Complete genome sequence of Corynebacterium casei LMG S-19264T (=DSM 44701T), isolated from a smear-ripened cheese.</title>
        <authorList>
            <consortium name="US DOE Joint Genome Institute (JGI-PGF)"/>
            <person name="Walter F."/>
            <person name="Albersmeier A."/>
            <person name="Kalinowski J."/>
            <person name="Ruckert C."/>
        </authorList>
    </citation>
    <scope>NUCLEOTIDE SEQUENCE</scope>
    <source>
        <strain evidence="3">CGMCC 4.7306</strain>
    </source>
</reference>
<feature type="domain" description="Solute-binding protein family 5" evidence="2">
    <location>
        <begin position="79"/>
        <end position="452"/>
    </location>
</feature>
<dbReference type="Gene3D" id="3.40.190.10">
    <property type="entry name" value="Periplasmic binding protein-like II"/>
    <property type="match status" value="1"/>
</dbReference>
<feature type="chain" id="PRO_5037596856" evidence="1">
    <location>
        <begin position="20"/>
        <end position="533"/>
    </location>
</feature>
<accession>A0A917SG32</accession>
<dbReference type="GO" id="GO:0043190">
    <property type="term" value="C:ATP-binding cassette (ABC) transporter complex"/>
    <property type="evidence" value="ECO:0007669"/>
    <property type="project" value="InterPro"/>
</dbReference>
<dbReference type="Pfam" id="PF00496">
    <property type="entry name" value="SBP_bac_5"/>
    <property type="match status" value="1"/>
</dbReference>
<dbReference type="EMBL" id="BMMZ01000015">
    <property type="protein sequence ID" value="GGL80226.1"/>
    <property type="molecule type" value="Genomic_DNA"/>
</dbReference>
<dbReference type="CDD" id="cd00995">
    <property type="entry name" value="PBP2_NikA_DppA_OppA_like"/>
    <property type="match status" value="1"/>
</dbReference>
<organism evidence="3 4">
    <name type="scientific">Microlunatus endophyticus</name>
    <dbReference type="NCBI Taxonomy" id="1716077"/>
    <lineage>
        <taxon>Bacteria</taxon>
        <taxon>Bacillati</taxon>
        <taxon>Actinomycetota</taxon>
        <taxon>Actinomycetes</taxon>
        <taxon>Propionibacteriales</taxon>
        <taxon>Propionibacteriaceae</taxon>
        <taxon>Microlunatus</taxon>
    </lineage>
</organism>
<dbReference type="GO" id="GO:0042597">
    <property type="term" value="C:periplasmic space"/>
    <property type="evidence" value="ECO:0007669"/>
    <property type="project" value="UniProtKB-ARBA"/>
</dbReference>
<name>A0A917SG32_9ACTN</name>
<dbReference type="InterPro" id="IPR000914">
    <property type="entry name" value="SBP_5_dom"/>
</dbReference>
<evidence type="ECO:0000313" key="3">
    <source>
        <dbReference type="EMBL" id="GGL80226.1"/>
    </source>
</evidence>